<comment type="subcellular location">
    <subcellularLocation>
        <location evidence="1">Cell membrane</location>
        <topology evidence="1">Multi-pass membrane protein</topology>
    </subcellularLocation>
</comment>
<dbReference type="AlphaFoldDB" id="A0A4Q2U4Z3"/>
<keyword evidence="5 7" id="KW-1133">Transmembrane helix</keyword>
<comment type="caution">
    <text evidence="8">The sequence shown here is derived from an EMBL/GenBank/DDBJ whole genome shotgun (WGS) entry which is preliminary data.</text>
</comment>
<evidence type="ECO:0000256" key="1">
    <source>
        <dbReference type="ARBA" id="ARBA00004651"/>
    </source>
</evidence>
<dbReference type="PANTHER" id="PTHR33567">
    <property type="entry name" value="CHROMATE ION TRANSPORTER (EUROFUNG)"/>
    <property type="match status" value="1"/>
</dbReference>
<reference evidence="8 9" key="2">
    <citation type="submission" date="2019-02" db="EMBL/GenBank/DDBJ databases">
        <title>'Lichenibacterium ramalinii' gen. nov. sp. nov., 'Lichenibacterium minor' gen. nov. sp. nov.</title>
        <authorList>
            <person name="Pankratov T."/>
        </authorList>
    </citation>
    <scope>NUCLEOTIDE SEQUENCE [LARGE SCALE GENOMIC DNA]</scope>
    <source>
        <strain evidence="8 9">RmlP026</strain>
    </source>
</reference>
<dbReference type="InterPro" id="IPR014047">
    <property type="entry name" value="Chr_Tranpt_l_chain"/>
</dbReference>
<feature type="transmembrane region" description="Helical" evidence="7">
    <location>
        <begin position="90"/>
        <end position="114"/>
    </location>
</feature>
<feature type="transmembrane region" description="Helical" evidence="7">
    <location>
        <begin position="308"/>
        <end position="333"/>
    </location>
</feature>
<feature type="transmembrane region" description="Helical" evidence="7">
    <location>
        <begin position="126"/>
        <end position="147"/>
    </location>
</feature>
<keyword evidence="6 7" id="KW-0472">Membrane</keyword>
<name>A0A4Q2U4Z3_9HYPH</name>
<keyword evidence="9" id="KW-1185">Reference proteome</keyword>
<dbReference type="GO" id="GO:0005886">
    <property type="term" value="C:plasma membrane"/>
    <property type="evidence" value="ECO:0007669"/>
    <property type="project" value="UniProtKB-SubCell"/>
</dbReference>
<dbReference type="PIRSF" id="PIRSF004810">
    <property type="entry name" value="ChrA"/>
    <property type="match status" value="1"/>
</dbReference>
<reference evidence="8 9" key="1">
    <citation type="submission" date="2018-12" db="EMBL/GenBank/DDBJ databases">
        <authorList>
            <person name="Grouzdev D.S."/>
            <person name="Krutkina M.S."/>
        </authorList>
    </citation>
    <scope>NUCLEOTIDE SEQUENCE [LARGE SCALE GENOMIC DNA]</scope>
    <source>
        <strain evidence="8 9">RmlP026</strain>
    </source>
</reference>
<feature type="transmembrane region" description="Helical" evidence="7">
    <location>
        <begin position="159"/>
        <end position="186"/>
    </location>
</feature>
<feature type="transmembrane region" description="Helical" evidence="7">
    <location>
        <begin position="378"/>
        <end position="403"/>
    </location>
</feature>
<dbReference type="EMBL" id="QYBB01000015">
    <property type="protein sequence ID" value="RYC31350.1"/>
    <property type="molecule type" value="Genomic_DNA"/>
</dbReference>
<keyword evidence="3" id="KW-1003">Cell membrane</keyword>
<comment type="similarity">
    <text evidence="2">Belongs to the chromate ion transporter (CHR) (TC 2.A.51) family.</text>
</comment>
<dbReference type="NCBIfam" id="TIGR00937">
    <property type="entry name" value="2A51"/>
    <property type="match status" value="1"/>
</dbReference>
<evidence type="ECO:0000256" key="4">
    <source>
        <dbReference type="ARBA" id="ARBA00022692"/>
    </source>
</evidence>
<feature type="transmembrane region" description="Helical" evidence="7">
    <location>
        <begin position="345"/>
        <end position="366"/>
    </location>
</feature>
<feature type="transmembrane region" description="Helical" evidence="7">
    <location>
        <begin position="206"/>
        <end position="231"/>
    </location>
</feature>
<accession>A0A4Q2U4Z3</accession>
<evidence type="ECO:0000313" key="9">
    <source>
        <dbReference type="Proteomes" id="UP000290759"/>
    </source>
</evidence>
<organism evidence="8 9">
    <name type="scientific">Lichenibacterium minor</name>
    <dbReference type="NCBI Taxonomy" id="2316528"/>
    <lineage>
        <taxon>Bacteria</taxon>
        <taxon>Pseudomonadati</taxon>
        <taxon>Pseudomonadota</taxon>
        <taxon>Alphaproteobacteria</taxon>
        <taxon>Hyphomicrobiales</taxon>
        <taxon>Lichenihabitantaceae</taxon>
        <taxon>Lichenibacterium</taxon>
    </lineage>
</organism>
<dbReference type="PANTHER" id="PTHR33567:SF3">
    <property type="entry name" value="CHROMATE ION TRANSPORTER (EUROFUNG)"/>
    <property type="match status" value="1"/>
</dbReference>
<dbReference type="RefSeq" id="WP_129227633.1">
    <property type="nucleotide sequence ID" value="NZ_QYBB01000015.1"/>
</dbReference>
<evidence type="ECO:0000256" key="5">
    <source>
        <dbReference type="ARBA" id="ARBA00022989"/>
    </source>
</evidence>
<dbReference type="Pfam" id="PF02417">
    <property type="entry name" value="Chromate_transp"/>
    <property type="match status" value="2"/>
</dbReference>
<dbReference type="Proteomes" id="UP000290759">
    <property type="component" value="Unassembled WGS sequence"/>
</dbReference>
<dbReference type="OrthoDB" id="8969999at2"/>
<dbReference type="GO" id="GO:0015109">
    <property type="term" value="F:chromate transmembrane transporter activity"/>
    <property type="evidence" value="ECO:0007669"/>
    <property type="project" value="InterPro"/>
</dbReference>
<dbReference type="InterPro" id="IPR003370">
    <property type="entry name" value="Chromate_transpt"/>
</dbReference>
<feature type="transmembrane region" description="Helical" evidence="7">
    <location>
        <begin position="243"/>
        <end position="261"/>
    </location>
</feature>
<gene>
    <name evidence="8" type="primary">chrA</name>
    <name evidence="8" type="ORF">D3273_14650</name>
</gene>
<evidence type="ECO:0000256" key="3">
    <source>
        <dbReference type="ARBA" id="ARBA00022475"/>
    </source>
</evidence>
<proteinExistence type="inferred from homology"/>
<evidence type="ECO:0000256" key="6">
    <source>
        <dbReference type="ARBA" id="ARBA00023136"/>
    </source>
</evidence>
<feature type="transmembrane region" description="Helical" evidence="7">
    <location>
        <begin position="20"/>
        <end position="41"/>
    </location>
</feature>
<evidence type="ECO:0000256" key="7">
    <source>
        <dbReference type="SAM" id="Phobius"/>
    </source>
</evidence>
<keyword evidence="4 7" id="KW-0812">Transmembrane</keyword>
<sequence>MADEDGRRGGPTFGSAVEVLAVFLRLGLTSFGGPVAHLGFIHDECVDRRRWLDEDAYADVVALCQFLPGPASSQVCVSLGIMRAGLPGGVAAWLGFTLPSAVALVLFAEGIGLVGNGQVGDVAHAAWLRGLGSVAVAVVAKALWSMAQRLCPDRRRGALAIGAAAAVLAVPSPLAQGAVIAAGAALGRPLVGVADVAPQTRLHAHIGRPAALLALALFALLLVALPAMASLTGNHGLDLASRFYRAGALVFGGGHVVLPLLQDAVVPPGWIGEQGFLAGYGATQAVPGPLFAFAAYLGAAMSPGPNGWAGALLCLTAIYLPSFLLLVGVLPFWDGLRRRGGVRAAMTGVNATVVGLLLAAFIAPVLSRGIDSARDAVVALGAFGLLSFRNIPVWIVVIAGALAG</sequence>
<evidence type="ECO:0000256" key="2">
    <source>
        <dbReference type="ARBA" id="ARBA00005262"/>
    </source>
</evidence>
<evidence type="ECO:0000313" key="8">
    <source>
        <dbReference type="EMBL" id="RYC31350.1"/>
    </source>
</evidence>
<protein>
    <submittedName>
        <fullName evidence="8">Chromate efflux transporter</fullName>
    </submittedName>
</protein>